<keyword evidence="3" id="KW-1185">Reference proteome</keyword>
<proteinExistence type="predicted"/>
<dbReference type="EMBL" id="WHJH01000297">
    <property type="protein sequence ID" value="NHZ94082.1"/>
    <property type="molecule type" value="Genomic_DNA"/>
</dbReference>
<evidence type="ECO:0000313" key="3">
    <source>
        <dbReference type="Proteomes" id="UP000609726"/>
    </source>
</evidence>
<name>A0ABX0P4S9_9BURK</name>
<dbReference type="SMART" id="SM00773">
    <property type="entry name" value="WGR"/>
    <property type="match status" value="1"/>
</dbReference>
<dbReference type="SUPFAM" id="SSF142921">
    <property type="entry name" value="WGR domain-like"/>
    <property type="match status" value="1"/>
</dbReference>
<evidence type="ECO:0000313" key="2">
    <source>
        <dbReference type="EMBL" id="NHZ94082.1"/>
    </source>
</evidence>
<dbReference type="InterPro" id="IPR008893">
    <property type="entry name" value="WGR_domain"/>
</dbReference>
<feature type="non-terminal residue" evidence="2">
    <location>
        <position position="72"/>
    </location>
</feature>
<protein>
    <submittedName>
        <fullName evidence="2">WGR domain-containing protein</fullName>
    </submittedName>
</protein>
<sequence>MRRFELDDGVSSKFWEVGQAGCELHIRFGRIGTAGQSKPKTFADEATAAAALGKLVREKTAKGYVEAGAGAG</sequence>
<organism evidence="2 3">
    <name type="scientific">Massilia mucilaginosa</name>
    <dbReference type="NCBI Taxonomy" id="2609282"/>
    <lineage>
        <taxon>Bacteria</taxon>
        <taxon>Pseudomonadati</taxon>
        <taxon>Pseudomonadota</taxon>
        <taxon>Betaproteobacteria</taxon>
        <taxon>Burkholderiales</taxon>
        <taxon>Oxalobacteraceae</taxon>
        <taxon>Telluria group</taxon>
        <taxon>Massilia</taxon>
    </lineage>
</organism>
<feature type="domain" description="WGR" evidence="1">
    <location>
        <begin position="1"/>
        <end position="72"/>
    </location>
</feature>
<comment type="caution">
    <text evidence="2">The sequence shown here is derived from an EMBL/GenBank/DDBJ whole genome shotgun (WGS) entry which is preliminary data.</text>
</comment>
<dbReference type="Proteomes" id="UP000609726">
    <property type="component" value="Unassembled WGS sequence"/>
</dbReference>
<reference evidence="2 3" key="1">
    <citation type="submission" date="2019-10" db="EMBL/GenBank/DDBJ databases">
        <title>Taxonomy of Antarctic Massilia spp.: description of Massilia rubra sp. nov., Massilia aquatica sp. nov., Massilia mucilaginosa sp. nov., Massilia frigida sp. nov. isolated from streams, lakes and regoliths.</title>
        <authorList>
            <person name="Holochova P."/>
            <person name="Sedlacek I."/>
            <person name="Kralova S."/>
            <person name="Maslanova I."/>
            <person name="Busse H.-J."/>
            <person name="Stankova E."/>
            <person name="Vrbovska V."/>
            <person name="Kovarovic V."/>
            <person name="Bartak M."/>
            <person name="Svec P."/>
            <person name="Pantucek R."/>
        </authorList>
    </citation>
    <scope>NUCLEOTIDE SEQUENCE [LARGE SCALE GENOMIC DNA]</scope>
    <source>
        <strain evidence="2 3">CCM 8733</strain>
    </source>
</reference>
<dbReference type="InterPro" id="IPR036930">
    <property type="entry name" value="WGR_dom_sf"/>
</dbReference>
<dbReference type="CDD" id="cd07996">
    <property type="entry name" value="WGR_MMR_like"/>
    <property type="match status" value="1"/>
</dbReference>
<dbReference type="Gene3D" id="2.20.140.10">
    <property type="entry name" value="WGR domain"/>
    <property type="match status" value="1"/>
</dbReference>
<dbReference type="Pfam" id="PF05406">
    <property type="entry name" value="WGR"/>
    <property type="match status" value="1"/>
</dbReference>
<dbReference type="PROSITE" id="PS51977">
    <property type="entry name" value="WGR"/>
    <property type="match status" value="1"/>
</dbReference>
<evidence type="ECO:0000259" key="1">
    <source>
        <dbReference type="PROSITE" id="PS51977"/>
    </source>
</evidence>
<gene>
    <name evidence="2" type="ORF">F2P45_34645</name>
</gene>
<accession>A0ABX0P4S9</accession>
<dbReference type="InterPro" id="IPR049809">
    <property type="entry name" value="YehF/YfeS-like_WGR"/>
</dbReference>